<protein>
    <recommendedName>
        <fullName evidence="3">Rubredoxin-like domain-containing protein</fullName>
    </recommendedName>
</protein>
<name>A0A2H0VAR0_9BACT</name>
<organism evidence="1 2">
    <name type="scientific">Candidatus Doudnabacteria bacterium CG10_big_fil_rev_8_21_14_0_10_42_18</name>
    <dbReference type="NCBI Taxonomy" id="1974552"/>
    <lineage>
        <taxon>Bacteria</taxon>
        <taxon>Candidatus Doudnaibacteriota</taxon>
    </lineage>
</organism>
<evidence type="ECO:0000313" key="1">
    <source>
        <dbReference type="EMBL" id="PIR96165.1"/>
    </source>
</evidence>
<dbReference type="Proteomes" id="UP000230922">
    <property type="component" value="Unassembled WGS sequence"/>
</dbReference>
<reference evidence="2" key="1">
    <citation type="submission" date="2017-09" db="EMBL/GenBank/DDBJ databases">
        <title>Depth-based differentiation of microbial function through sediment-hosted aquifers and enrichment of novel symbionts in the deep terrestrial subsurface.</title>
        <authorList>
            <person name="Probst A.J."/>
            <person name="Ladd B."/>
            <person name="Jarett J.K."/>
            <person name="Geller-Mcgrath D.E."/>
            <person name="Sieber C.M.K."/>
            <person name="Emerson J.B."/>
            <person name="Anantharaman K."/>
            <person name="Thomas B.C."/>
            <person name="Malmstrom R."/>
            <person name="Stieglmeier M."/>
            <person name="Klingl A."/>
            <person name="Woyke T."/>
            <person name="Ryan C.M."/>
            <person name="Banfield J.F."/>
        </authorList>
    </citation>
    <scope>NUCLEOTIDE SEQUENCE [LARGE SCALE GENOMIC DNA]</scope>
</reference>
<dbReference type="SUPFAM" id="SSF57802">
    <property type="entry name" value="Rubredoxin-like"/>
    <property type="match status" value="1"/>
</dbReference>
<sequence length="65" mass="7743">MEKGVKYMQNFYMYMCDVCGHSREKPGVCPYCALPLTQYSKESQADYQVDMEEAMRAMSEYKWYV</sequence>
<gene>
    <name evidence="1" type="ORF">COT92_02515</name>
</gene>
<evidence type="ECO:0000313" key="2">
    <source>
        <dbReference type="Proteomes" id="UP000230922"/>
    </source>
</evidence>
<evidence type="ECO:0008006" key="3">
    <source>
        <dbReference type="Google" id="ProtNLM"/>
    </source>
</evidence>
<dbReference type="AlphaFoldDB" id="A0A2H0VAR0"/>
<proteinExistence type="predicted"/>
<comment type="caution">
    <text evidence="1">The sequence shown here is derived from an EMBL/GenBank/DDBJ whole genome shotgun (WGS) entry which is preliminary data.</text>
</comment>
<accession>A0A2H0VAR0</accession>
<dbReference type="EMBL" id="PFAK01000044">
    <property type="protein sequence ID" value="PIR96165.1"/>
    <property type="molecule type" value="Genomic_DNA"/>
</dbReference>